<evidence type="ECO:0000256" key="6">
    <source>
        <dbReference type="ARBA" id="ARBA00023136"/>
    </source>
</evidence>
<proteinExistence type="predicted"/>
<dbReference type="PROSITE" id="PS50850">
    <property type="entry name" value="MFS"/>
    <property type="match status" value="1"/>
</dbReference>
<dbReference type="EMBL" id="AZJT01000013">
    <property type="protein sequence ID" value="ETW91506.1"/>
    <property type="molecule type" value="Genomic_DNA"/>
</dbReference>
<evidence type="ECO:0000256" key="1">
    <source>
        <dbReference type="ARBA" id="ARBA00004651"/>
    </source>
</evidence>
<dbReference type="CDD" id="cd06173">
    <property type="entry name" value="MFS_MefA_like"/>
    <property type="match status" value="1"/>
</dbReference>
<evidence type="ECO:0000313" key="9">
    <source>
        <dbReference type="EMBL" id="ETW91506.1"/>
    </source>
</evidence>
<feature type="transmembrane region" description="Helical" evidence="7">
    <location>
        <begin position="348"/>
        <end position="370"/>
    </location>
</feature>
<evidence type="ECO:0000256" key="2">
    <source>
        <dbReference type="ARBA" id="ARBA00022448"/>
    </source>
</evidence>
<name>A0A0E2QJJ2_STRTR</name>
<keyword evidence="6 7" id="KW-0472">Membrane</keyword>
<feature type="transmembrane region" description="Helical" evidence="7">
    <location>
        <begin position="168"/>
        <end position="186"/>
    </location>
</feature>
<feature type="transmembrane region" description="Helical" evidence="7">
    <location>
        <begin position="254"/>
        <end position="275"/>
    </location>
</feature>
<feature type="transmembrane region" description="Helical" evidence="7">
    <location>
        <begin position="376"/>
        <end position="397"/>
    </location>
</feature>
<gene>
    <name evidence="9" type="ORF">X841_01810</name>
</gene>
<comment type="subcellular location">
    <subcellularLocation>
        <location evidence="1">Cell membrane</location>
        <topology evidence="1">Multi-pass membrane protein</topology>
    </subcellularLocation>
</comment>
<feature type="domain" description="Major facilitator superfamily (MFS) profile" evidence="8">
    <location>
        <begin position="1"/>
        <end position="402"/>
    </location>
</feature>
<keyword evidence="3" id="KW-1003">Cell membrane</keyword>
<dbReference type="InterPro" id="IPR036259">
    <property type="entry name" value="MFS_trans_sf"/>
</dbReference>
<evidence type="ECO:0000256" key="7">
    <source>
        <dbReference type="SAM" id="Phobius"/>
    </source>
</evidence>
<comment type="caution">
    <text evidence="9">The sequence shown here is derived from an EMBL/GenBank/DDBJ whole genome shotgun (WGS) entry which is preliminary data.</text>
</comment>
<sequence length="402" mass="44740">MNKKEQQNTYLLVGSRIISRVGDIMFDFANNTFLSSVNVKSLMLVGIYQTLENIISVIFNLFGGVLSDNFQRKRIIILTDILSGVLCLALSFISNQQWLIYAVVITNIILAFFSSFSGPAYKAFTKEVVEADNISKLNSLLESFITVVKVVVPLVSVSLYGLLGLYGILRLDGITFIASGLLILFIRPILEESTGKQVFSLSKIFSDLFEGGRYLASQKEILYLVILSAIVNFFLAAYNLLLPYSNQMFPRVTVGLYGVFLGAEAVGGLIGASLSSILNKVLKIKTMILYLGVSGVFLSLTPMVYCVFPSAYMLALYPALFNLFLTMFNLQFFSYIQKNVDNVFLGRVFGIIFTVAILFMPIGTMTFTFLLSPKNIFNFVIVGLSIGGISLLFYRIFSKRLR</sequence>
<evidence type="ECO:0000256" key="5">
    <source>
        <dbReference type="ARBA" id="ARBA00022989"/>
    </source>
</evidence>
<dbReference type="InterPro" id="IPR020846">
    <property type="entry name" value="MFS_dom"/>
</dbReference>
<feature type="transmembrane region" description="Helical" evidence="7">
    <location>
        <begin position="314"/>
        <end position="336"/>
    </location>
</feature>
<dbReference type="PATRIC" id="fig|1433289.7.peg.342"/>
<evidence type="ECO:0000256" key="4">
    <source>
        <dbReference type="ARBA" id="ARBA00022692"/>
    </source>
</evidence>
<feature type="transmembrane region" description="Helical" evidence="7">
    <location>
        <begin position="140"/>
        <end position="162"/>
    </location>
</feature>
<feature type="transmembrane region" description="Helical" evidence="7">
    <location>
        <begin position="42"/>
        <end position="63"/>
    </location>
</feature>
<dbReference type="HOGENOM" id="CLU_034180_16_3_9"/>
<accession>A0A0E2QJJ2</accession>
<feature type="transmembrane region" description="Helical" evidence="7">
    <location>
        <begin position="99"/>
        <end position="119"/>
    </location>
</feature>
<dbReference type="GO" id="GO:0022857">
    <property type="term" value="F:transmembrane transporter activity"/>
    <property type="evidence" value="ECO:0007669"/>
    <property type="project" value="InterPro"/>
</dbReference>
<dbReference type="Proteomes" id="UP000024559">
    <property type="component" value="Chromosome"/>
</dbReference>
<dbReference type="Gene3D" id="1.20.1250.20">
    <property type="entry name" value="MFS general substrate transporter like domains"/>
    <property type="match status" value="1"/>
</dbReference>
<keyword evidence="2" id="KW-0813">Transport</keyword>
<evidence type="ECO:0000313" key="10">
    <source>
        <dbReference type="Proteomes" id="UP000024559"/>
    </source>
</evidence>
<dbReference type="InterPro" id="IPR011701">
    <property type="entry name" value="MFS"/>
</dbReference>
<dbReference type="PANTHER" id="PTHR23513">
    <property type="entry name" value="INTEGRAL MEMBRANE EFFLUX PROTEIN-RELATED"/>
    <property type="match status" value="1"/>
</dbReference>
<dbReference type="GO" id="GO:0005886">
    <property type="term" value="C:plasma membrane"/>
    <property type="evidence" value="ECO:0007669"/>
    <property type="project" value="UniProtKB-SubCell"/>
</dbReference>
<organism evidence="9 10">
    <name type="scientific">Streptococcus thermophilus M17PTZA496</name>
    <dbReference type="NCBI Taxonomy" id="1433289"/>
    <lineage>
        <taxon>Bacteria</taxon>
        <taxon>Bacillati</taxon>
        <taxon>Bacillota</taxon>
        <taxon>Bacilli</taxon>
        <taxon>Lactobacillales</taxon>
        <taxon>Streptococcaceae</taxon>
        <taxon>Streptococcus</taxon>
    </lineage>
</organism>
<dbReference type="PANTHER" id="PTHR23513:SF11">
    <property type="entry name" value="STAPHYLOFERRIN A TRANSPORTER"/>
    <property type="match status" value="1"/>
</dbReference>
<feature type="transmembrane region" description="Helical" evidence="7">
    <location>
        <begin position="221"/>
        <end position="242"/>
    </location>
</feature>
<dbReference type="Pfam" id="PF07690">
    <property type="entry name" value="MFS_1"/>
    <property type="match status" value="1"/>
</dbReference>
<feature type="transmembrane region" description="Helical" evidence="7">
    <location>
        <begin position="75"/>
        <end position="93"/>
    </location>
</feature>
<dbReference type="RefSeq" id="WP_011225463.1">
    <property type="nucleotide sequence ID" value="NZ_CM002372.1"/>
</dbReference>
<dbReference type="GeneID" id="66898219"/>
<keyword evidence="5 7" id="KW-1133">Transmembrane helix</keyword>
<dbReference type="AlphaFoldDB" id="A0A0E2QJJ2"/>
<protein>
    <submittedName>
        <fullName evidence="9">Macrolide ABC transporter permease</fullName>
    </submittedName>
</protein>
<evidence type="ECO:0000259" key="8">
    <source>
        <dbReference type="PROSITE" id="PS50850"/>
    </source>
</evidence>
<reference evidence="10" key="1">
    <citation type="submission" date="2013-12" db="EMBL/GenBank/DDBJ databases">
        <title>Genome sequences of Streptococcus thermophilus strains MTH17CL396 and M17PTZA496 isolated from Fontina cheese in Valle d'Aosta region (Italy).</title>
        <authorList>
            <person name="Treu L."/>
            <person name="Giacomini A."/>
            <person name="Corich V."/>
            <person name="Vendramin V."/>
            <person name="Bovo B."/>
        </authorList>
    </citation>
    <scope>NUCLEOTIDE SEQUENCE [LARGE SCALE GENOMIC DNA]</scope>
    <source>
        <strain evidence="10">M17PTZA496</strain>
    </source>
</reference>
<evidence type="ECO:0000256" key="3">
    <source>
        <dbReference type="ARBA" id="ARBA00022475"/>
    </source>
</evidence>
<keyword evidence="4 7" id="KW-0812">Transmembrane</keyword>
<feature type="transmembrane region" description="Helical" evidence="7">
    <location>
        <begin position="287"/>
        <end position="308"/>
    </location>
</feature>
<dbReference type="SUPFAM" id="SSF103473">
    <property type="entry name" value="MFS general substrate transporter"/>
    <property type="match status" value="1"/>
</dbReference>